<proteinExistence type="predicted"/>
<evidence type="ECO:0000313" key="2">
    <source>
        <dbReference type="Proteomes" id="UP001396334"/>
    </source>
</evidence>
<organism evidence="1 2">
    <name type="scientific">Hibiscus sabdariffa</name>
    <name type="common">roselle</name>
    <dbReference type="NCBI Taxonomy" id="183260"/>
    <lineage>
        <taxon>Eukaryota</taxon>
        <taxon>Viridiplantae</taxon>
        <taxon>Streptophyta</taxon>
        <taxon>Embryophyta</taxon>
        <taxon>Tracheophyta</taxon>
        <taxon>Spermatophyta</taxon>
        <taxon>Magnoliopsida</taxon>
        <taxon>eudicotyledons</taxon>
        <taxon>Gunneridae</taxon>
        <taxon>Pentapetalae</taxon>
        <taxon>rosids</taxon>
        <taxon>malvids</taxon>
        <taxon>Malvales</taxon>
        <taxon>Malvaceae</taxon>
        <taxon>Malvoideae</taxon>
        <taxon>Hibiscus</taxon>
    </lineage>
</organism>
<sequence>MVQEVFLDVFPWSASFKPKVRMTWVMVSGLPAHCWNTETMKNLASLWGNLEGMGENANQIQNCESLSLLIATDQEEFINEVVGVEVGSELCPWILGTGLLKNGDRPIMSTLSPESEASSSVEVESGEGKEVLESEDVFNALFVGKEDLFNTMQDEGNMANSLGEEKSNDNILETMMLLRLTL</sequence>
<dbReference type="Proteomes" id="UP001396334">
    <property type="component" value="Unassembled WGS sequence"/>
</dbReference>
<evidence type="ECO:0008006" key="3">
    <source>
        <dbReference type="Google" id="ProtNLM"/>
    </source>
</evidence>
<keyword evidence="2" id="KW-1185">Reference proteome</keyword>
<accession>A0ABR2QZF9</accession>
<reference evidence="1 2" key="1">
    <citation type="journal article" date="2024" name="G3 (Bethesda)">
        <title>Genome assembly of Hibiscus sabdariffa L. provides insights into metabolisms of medicinal natural products.</title>
        <authorList>
            <person name="Kim T."/>
        </authorList>
    </citation>
    <scope>NUCLEOTIDE SEQUENCE [LARGE SCALE GENOMIC DNA]</scope>
    <source>
        <strain evidence="1">TK-2024</strain>
        <tissue evidence="1">Old leaves</tissue>
    </source>
</reference>
<gene>
    <name evidence="1" type="ORF">V6N11_035072</name>
</gene>
<comment type="caution">
    <text evidence="1">The sequence shown here is derived from an EMBL/GenBank/DDBJ whole genome shotgun (WGS) entry which is preliminary data.</text>
</comment>
<evidence type="ECO:0000313" key="1">
    <source>
        <dbReference type="EMBL" id="KAK9006018.1"/>
    </source>
</evidence>
<dbReference type="EMBL" id="JBBPBN010000029">
    <property type="protein sequence ID" value="KAK9006018.1"/>
    <property type="molecule type" value="Genomic_DNA"/>
</dbReference>
<protein>
    <recommendedName>
        <fullName evidence="3">DUF4283 domain-containing protein</fullName>
    </recommendedName>
</protein>
<name>A0ABR2QZF9_9ROSI</name>